<dbReference type="EMBL" id="LAZR01017716">
    <property type="protein sequence ID" value="KKL99264.1"/>
    <property type="molecule type" value="Genomic_DNA"/>
</dbReference>
<protein>
    <submittedName>
        <fullName evidence="1">Uncharacterized protein</fullName>
    </submittedName>
</protein>
<feature type="non-terminal residue" evidence="1">
    <location>
        <position position="105"/>
    </location>
</feature>
<accession>A0A0F9GKA7</accession>
<proteinExistence type="predicted"/>
<reference evidence="1" key="1">
    <citation type="journal article" date="2015" name="Nature">
        <title>Complex archaea that bridge the gap between prokaryotes and eukaryotes.</title>
        <authorList>
            <person name="Spang A."/>
            <person name="Saw J.H."/>
            <person name="Jorgensen S.L."/>
            <person name="Zaremba-Niedzwiedzka K."/>
            <person name="Martijn J."/>
            <person name="Lind A.E."/>
            <person name="van Eijk R."/>
            <person name="Schleper C."/>
            <person name="Guy L."/>
            <person name="Ettema T.J."/>
        </authorList>
    </citation>
    <scope>NUCLEOTIDE SEQUENCE</scope>
</reference>
<comment type="caution">
    <text evidence="1">The sequence shown here is derived from an EMBL/GenBank/DDBJ whole genome shotgun (WGS) entry which is preliminary data.</text>
</comment>
<gene>
    <name evidence="1" type="ORF">LCGC14_1816080</name>
</gene>
<sequence length="105" mass="12009">MLDTYKQKRLAKQLAPIIKRCKEIDKIFDTDLEISQAKVLGIELADLFIEVVQICGKYGFRKSKMYTQVCNGLKERLKATKDEDLLSDSVNYLLSNFNSLIVTMG</sequence>
<dbReference type="AlphaFoldDB" id="A0A0F9GKA7"/>
<evidence type="ECO:0000313" key="1">
    <source>
        <dbReference type="EMBL" id="KKL99264.1"/>
    </source>
</evidence>
<organism evidence="1">
    <name type="scientific">marine sediment metagenome</name>
    <dbReference type="NCBI Taxonomy" id="412755"/>
    <lineage>
        <taxon>unclassified sequences</taxon>
        <taxon>metagenomes</taxon>
        <taxon>ecological metagenomes</taxon>
    </lineage>
</organism>
<name>A0A0F9GKA7_9ZZZZ</name>